<dbReference type="PRINTS" id="PR00722">
    <property type="entry name" value="CHYMOTRYPSIN"/>
</dbReference>
<keyword evidence="4" id="KW-0645">Protease</keyword>
<dbReference type="InterPro" id="IPR009003">
    <property type="entry name" value="Peptidase_S1_PA"/>
</dbReference>
<feature type="domain" description="Peptidase S1" evidence="15">
    <location>
        <begin position="19"/>
        <end position="248"/>
    </location>
</feature>
<protein>
    <recommendedName>
        <fullName evidence="12">trypsin</fullName>
        <ecNumber evidence="12">3.4.21.4</ecNumber>
    </recommendedName>
</protein>
<evidence type="ECO:0000256" key="1">
    <source>
        <dbReference type="ARBA" id="ARBA00004239"/>
    </source>
</evidence>
<reference evidence="16 17" key="1">
    <citation type="submission" date="2024-06" db="EMBL/GenBank/DDBJ databases">
        <title>A chromosome-level genome assembly of beet webworm, Loxostege sticticalis.</title>
        <authorList>
            <person name="Zhang Y."/>
        </authorList>
    </citation>
    <scope>NUCLEOTIDE SEQUENCE [LARGE SCALE GENOMIC DNA]</scope>
    <source>
        <strain evidence="16">AQ028</strain>
        <tissue evidence="16">Male pupae</tissue>
    </source>
</reference>
<comment type="caution">
    <text evidence="16">The sequence shown here is derived from an EMBL/GenBank/DDBJ whole genome shotgun (WGS) entry which is preliminary data.</text>
</comment>
<keyword evidence="10" id="KW-1199">Hemostasis impairing toxin</keyword>
<dbReference type="GO" id="GO:0004252">
    <property type="term" value="F:serine-type endopeptidase activity"/>
    <property type="evidence" value="ECO:0007669"/>
    <property type="project" value="UniProtKB-EC"/>
</dbReference>
<dbReference type="PANTHER" id="PTHR24276">
    <property type="entry name" value="POLYSERASE-RELATED"/>
    <property type="match status" value="1"/>
</dbReference>
<dbReference type="GO" id="GO:0006508">
    <property type="term" value="P:proteolysis"/>
    <property type="evidence" value="ECO:0007669"/>
    <property type="project" value="UniProtKB-KW"/>
</dbReference>
<dbReference type="GO" id="GO:0090729">
    <property type="term" value="F:toxin activity"/>
    <property type="evidence" value="ECO:0007669"/>
    <property type="project" value="UniProtKB-KW"/>
</dbReference>
<evidence type="ECO:0000256" key="14">
    <source>
        <dbReference type="ARBA" id="ARBA00084094"/>
    </source>
</evidence>
<evidence type="ECO:0000256" key="12">
    <source>
        <dbReference type="ARBA" id="ARBA00038868"/>
    </source>
</evidence>
<evidence type="ECO:0000256" key="9">
    <source>
        <dbReference type="ARBA" id="ARBA00023157"/>
    </source>
</evidence>
<evidence type="ECO:0000256" key="7">
    <source>
        <dbReference type="ARBA" id="ARBA00022825"/>
    </source>
</evidence>
<keyword evidence="6" id="KW-0378">Hydrolase</keyword>
<dbReference type="PANTHER" id="PTHR24276:SF97">
    <property type="entry name" value="GH13245P2-RELATED"/>
    <property type="match status" value="1"/>
</dbReference>
<keyword evidence="14" id="KW-1205">Fibrinolytic toxin</keyword>
<evidence type="ECO:0000256" key="13">
    <source>
        <dbReference type="ARBA" id="ARBA00055534"/>
    </source>
</evidence>
<dbReference type="GO" id="GO:0005576">
    <property type="term" value="C:extracellular region"/>
    <property type="evidence" value="ECO:0007669"/>
    <property type="project" value="UniProtKB-SubCell"/>
</dbReference>
<sequence>MDVRFNEVSTTPMSNTSRIVGGHETSIKEHPYQASMLFSFKDFTGYCSGFIINEDYVLTAAHCVYDATPSSTVLRVGSTFRDNGTIVPVAELTSHPDYNKIQYDSDVAVVRTEYAIVFSETVQPIRLPPLGRQVVADTCVVVAGWGKTVHGEQSFSIALREVKIPVVSNFKCFLSYFYTLTKNEFCAGNFYSGGMGACQGDSGSAAVQDGMAVGIVSYARGCAPPLSPNVFADIAAESIRTFIYNETGL</sequence>
<evidence type="ECO:0000256" key="3">
    <source>
        <dbReference type="ARBA" id="ARBA00022656"/>
    </source>
</evidence>
<gene>
    <name evidence="16" type="ORF">ABMA28_011957</name>
</gene>
<organism evidence="16 17">
    <name type="scientific">Loxostege sticticalis</name>
    <name type="common">Beet webworm moth</name>
    <dbReference type="NCBI Taxonomy" id="481309"/>
    <lineage>
        <taxon>Eukaryota</taxon>
        <taxon>Metazoa</taxon>
        <taxon>Ecdysozoa</taxon>
        <taxon>Arthropoda</taxon>
        <taxon>Hexapoda</taxon>
        <taxon>Insecta</taxon>
        <taxon>Pterygota</taxon>
        <taxon>Neoptera</taxon>
        <taxon>Endopterygota</taxon>
        <taxon>Lepidoptera</taxon>
        <taxon>Glossata</taxon>
        <taxon>Ditrysia</taxon>
        <taxon>Pyraloidea</taxon>
        <taxon>Crambidae</taxon>
        <taxon>Pyraustinae</taxon>
        <taxon>Loxostege</taxon>
    </lineage>
</organism>
<evidence type="ECO:0000256" key="10">
    <source>
        <dbReference type="ARBA" id="ARBA00023240"/>
    </source>
</evidence>
<dbReference type="PROSITE" id="PS00134">
    <property type="entry name" value="TRYPSIN_HIS"/>
    <property type="match status" value="1"/>
</dbReference>
<dbReference type="Gene3D" id="2.40.10.10">
    <property type="entry name" value="Trypsin-like serine proteases"/>
    <property type="match status" value="1"/>
</dbReference>
<keyword evidence="5" id="KW-0222">Digestion</keyword>
<accession>A0ABD0TLC4</accession>
<evidence type="ECO:0000256" key="11">
    <source>
        <dbReference type="ARBA" id="ARBA00036320"/>
    </source>
</evidence>
<proteinExistence type="inferred from homology"/>
<dbReference type="Proteomes" id="UP001549921">
    <property type="component" value="Unassembled WGS sequence"/>
</dbReference>
<name>A0ABD0TLC4_LOXSC</name>
<dbReference type="EMBL" id="JBEDNZ010000003">
    <property type="protein sequence ID" value="KAL0850057.1"/>
    <property type="molecule type" value="Genomic_DNA"/>
</dbReference>
<comment type="function">
    <text evidence="13">Fibrinolytic activity; shows preferential cleavage of Arg-Gly bonds in all three fibrinogen chains. Contact with the caterpillars causes severe bleeding, due the anticoagulant effect of the protein.</text>
</comment>
<dbReference type="PROSITE" id="PS50240">
    <property type="entry name" value="TRYPSIN_DOM"/>
    <property type="match status" value="1"/>
</dbReference>
<dbReference type="EC" id="3.4.21.4" evidence="12"/>
<dbReference type="InterPro" id="IPR001314">
    <property type="entry name" value="Peptidase_S1A"/>
</dbReference>
<dbReference type="CDD" id="cd00190">
    <property type="entry name" value="Tryp_SPc"/>
    <property type="match status" value="1"/>
</dbReference>
<evidence type="ECO:0000259" key="15">
    <source>
        <dbReference type="PROSITE" id="PS50240"/>
    </source>
</evidence>
<keyword evidence="7" id="KW-0720">Serine protease</keyword>
<dbReference type="InterPro" id="IPR043504">
    <property type="entry name" value="Peptidase_S1_PA_chymotrypsin"/>
</dbReference>
<keyword evidence="9" id="KW-1015">Disulfide bond</keyword>
<dbReference type="InterPro" id="IPR050430">
    <property type="entry name" value="Peptidase_S1"/>
</dbReference>
<dbReference type="FunFam" id="2.40.10.10:FF:000068">
    <property type="entry name" value="transmembrane protease serine 2"/>
    <property type="match status" value="1"/>
</dbReference>
<dbReference type="InterPro" id="IPR001254">
    <property type="entry name" value="Trypsin_dom"/>
</dbReference>
<comment type="subcellular location">
    <subcellularLocation>
        <location evidence="1">Secreted</location>
        <location evidence="1">Extracellular space</location>
    </subcellularLocation>
</comment>
<keyword evidence="8" id="KW-0865">Zymogen</keyword>
<evidence type="ECO:0000256" key="8">
    <source>
        <dbReference type="ARBA" id="ARBA00023145"/>
    </source>
</evidence>
<evidence type="ECO:0000256" key="6">
    <source>
        <dbReference type="ARBA" id="ARBA00022801"/>
    </source>
</evidence>
<dbReference type="AlphaFoldDB" id="A0ABD0TLC4"/>
<evidence type="ECO:0000313" key="17">
    <source>
        <dbReference type="Proteomes" id="UP001549921"/>
    </source>
</evidence>
<dbReference type="SUPFAM" id="SSF50494">
    <property type="entry name" value="Trypsin-like serine proteases"/>
    <property type="match status" value="1"/>
</dbReference>
<evidence type="ECO:0000256" key="4">
    <source>
        <dbReference type="ARBA" id="ARBA00022670"/>
    </source>
</evidence>
<keyword evidence="3" id="KW-0800">Toxin</keyword>
<evidence type="ECO:0000313" key="16">
    <source>
        <dbReference type="EMBL" id="KAL0850057.1"/>
    </source>
</evidence>
<dbReference type="GO" id="GO:0007586">
    <property type="term" value="P:digestion"/>
    <property type="evidence" value="ECO:0007669"/>
    <property type="project" value="UniProtKB-KW"/>
</dbReference>
<dbReference type="Pfam" id="PF00089">
    <property type="entry name" value="Trypsin"/>
    <property type="match status" value="1"/>
</dbReference>
<evidence type="ECO:0000256" key="5">
    <source>
        <dbReference type="ARBA" id="ARBA00022757"/>
    </source>
</evidence>
<evidence type="ECO:0000256" key="2">
    <source>
        <dbReference type="ARBA" id="ARBA00007664"/>
    </source>
</evidence>
<comment type="catalytic activity">
    <reaction evidence="11">
        <text>Preferential cleavage: Arg-|-Xaa, Lys-|-Xaa.</text>
        <dbReference type="EC" id="3.4.21.4"/>
    </reaction>
</comment>
<dbReference type="InterPro" id="IPR018114">
    <property type="entry name" value="TRYPSIN_HIS"/>
</dbReference>
<dbReference type="SMART" id="SM00020">
    <property type="entry name" value="Tryp_SPc"/>
    <property type="match status" value="1"/>
</dbReference>
<comment type="similarity">
    <text evidence="2">Belongs to the peptidase S1 family.</text>
</comment>